<organism evidence="1 2">
    <name type="scientific">Phytophthora lilii</name>
    <dbReference type="NCBI Taxonomy" id="2077276"/>
    <lineage>
        <taxon>Eukaryota</taxon>
        <taxon>Sar</taxon>
        <taxon>Stramenopiles</taxon>
        <taxon>Oomycota</taxon>
        <taxon>Peronosporomycetes</taxon>
        <taxon>Peronosporales</taxon>
        <taxon>Peronosporaceae</taxon>
        <taxon>Phytophthora</taxon>
    </lineage>
</organism>
<sequence>MHDEEEKLTEPEEEGRKWGKNLFAALKLQKMQNDPITVFNRWKSYSKTVDDVDEHVPKSLVERIGVCMAKRWAQVAMP</sequence>
<dbReference type="EMBL" id="BSXW01000378">
    <property type="protein sequence ID" value="GMF20512.1"/>
    <property type="molecule type" value="Genomic_DNA"/>
</dbReference>
<keyword evidence="2" id="KW-1185">Reference proteome</keyword>
<dbReference type="Proteomes" id="UP001165083">
    <property type="component" value="Unassembled WGS sequence"/>
</dbReference>
<dbReference type="AlphaFoldDB" id="A0A9W6TVM1"/>
<gene>
    <name evidence="1" type="ORF">Plil01_000796800</name>
</gene>
<name>A0A9W6TVM1_9STRA</name>
<proteinExistence type="predicted"/>
<evidence type="ECO:0000313" key="1">
    <source>
        <dbReference type="EMBL" id="GMF20512.1"/>
    </source>
</evidence>
<protein>
    <submittedName>
        <fullName evidence="1">Unnamed protein product</fullName>
    </submittedName>
</protein>
<evidence type="ECO:0000313" key="2">
    <source>
        <dbReference type="Proteomes" id="UP001165083"/>
    </source>
</evidence>
<accession>A0A9W6TVM1</accession>
<reference evidence="1" key="1">
    <citation type="submission" date="2023-04" db="EMBL/GenBank/DDBJ databases">
        <title>Phytophthora lilii NBRC 32176.</title>
        <authorList>
            <person name="Ichikawa N."/>
            <person name="Sato H."/>
            <person name="Tonouchi N."/>
        </authorList>
    </citation>
    <scope>NUCLEOTIDE SEQUENCE</scope>
    <source>
        <strain evidence="1">NBRC 32176</strain>
    </source>
</reference>
<dbReference type="OrthoDB" id="125806at2759"/>
<comment type="caution">
    <text evidence="1">The sequence shown here is derived from an EMBL/GenBank/DDBJ whole genome shotgun (WGS) entry which is preliminary data.</text>
</comment>